<name>A0A4Y9YSB1_9AGAM</name>
<organism evidence="1 2">
    <name type="scientific">Dentipellis fragilis</name>
    <dbReference type="NCBI Taxonomy" id="205917"/>
    <lineage>
        <taxon>Eukaryota</taxon>
        <taxon>Fungi</taxon>
        <taxon>Dikarya</taxon>
        <taxon>Basidiomycota</taxon>
        <taxon>Agaricomycotina</taxon>
        <taxon>Agaricomycetes</taxon>
        <taxon>Russulales</taxon>
        <taxon>Hericiaceae</taxon>
        <taxon>Dentipellis</taxon>
    </lineage>
</organism>
<gene>
    <name evidence="1" type="ORF">EVG20_g5718</name>
</gene>
<reference evidence="1 2" key="1">
    <citation type="submission" date="2019-02" db="EMBL/GenBank/DDBJ databases">
        <title>Genome sequencing of the rare red list fungi Dentipellis fragilis.</title>
        <authorList>
            <person name="Buettner E."/>
            <person name="Kellner H."/>
        </authorList>
    </citation>
    <scope>NUCLEOTIDE SEQUENCE [LARGE SCALE GENOMIC DNA]</scope>
    <source>
        <strain evidence="1 2">DSM 105465</strain>
    </source>
</reference>
<proteinExistence type="predicted"/>
<evidence type="ECO:0000313" key="1">
    <source>
        <dbReference type="EMBL" id="TFY65082.1"/>
    </source>
</evidence>
<sequence length="195" mass="21185">MVLHTQVLVIVISSDFPDNVHRLQGPWWRFGLLRLLSRFQVPASAVAAQLVAVASCVGVSLLEVFDAADTELSTRSAARSLGGYTTRTTDKDGYRRSDKIAASGILRGARLGGSRSLRSLISSSSSTLYDRIELAHDALRALPPPPGDSRFPACPFSFEPPHGSTHSNLAHDSTLLLGQYKHERGITNIERHAKV</sequence>
<accession>A0A4Y9YSB1</accession>
<keyword evidence="2" id="KW-1185">Reference proteome</keyword>
<evidence type="ECO:0000313" key="2">
    <source>
        <dbReference type="Proteomes" id="UP000298327"/>
    </source>
</evidence>
<dbReference type="AlphaFoldDB" id="A0A4Y9YSB1"/>
<protein>
    <submittedName>
        <fullName evidence="1">Uncharacterized protein</fullName>
    </submittedName>
</protein>
<dbReference type="Proteomes" id="UP000298327">
    <property type="component" value="Unassembled WGS sequence"/>
</dbReference>
<dbReference type="EMBL" id="SEOQ01000350">
    <property type="protein sequence ID" value="TFY65082.1"/>
    <property type="molecule type" value="Genomic_DNA"/>
</dbReference>
<comment type="caution">
    <text evidence="1">The sequence shown here is derived from an EMBL/GenBank/DDBJ whole genome shotgun (WGS) entry which is preliminary data.</text>
</comment>